<gene>
    <name evidence="10" type="ORF">GB927_030770</name>
</gene>
<evidence type="ECO:0000256" key="2">
    <source>
        <dbReference type="ARBA" id="ARBA00007783"/>
    </source>
</evidence>
<name>A0ABT1RH03_9HYPH</name>
<comment type="caution">
    <text evidence="10">The sequence shown here is derived from an EMBL/GenBank/DDBJ whole genome shotgun (WGS) entry which is preliminary data.</text>
</comment>
<evidence type="ECO:0000313" key="11">
    <source>
        <dbReference type="Proteomes" id="UP000996601"/>
    </source>
</evidence>
<reference evidence="10" key="1">
    <citation type="submission" date="2021-07" db="EMBL/GenBank/DDBJ databases">
        <title>Shinella sp. nov., a novel member of the genus Shinella from water.</title>
        <authorList>
            <person name="Deng Y."/>
        </authorList>
    </citation>
    <scope>NUCLEOTIDE SEQUENCE</scope>
    <source>
        <strain evidence="10">CPCC 100929</strain>
    </source>
</reference>
<feature type="transmembrane region" description="Helical" evidence="8">
    <location>
        <begin position="70"/>
        <end position="88"/>
    </location>
</feature>
<comment type="subcellular location">
    <subcellularLocation>
        <location evidence="1">Cell inner membrane</location>
        <topology evidence="1">Multi-pass membrane protein</topology>
    </subcellularLocation>
</comment>
<keyword evidence="4" id="KW-1003">Cell membrane</keyword>
<evidence type="ECO:0000313" key="10">
    <source>
        <dbReference type="EMBL" id="MCQ4634455.1"/>
    </source>
</evidence>
<evidence type="ECO:0000256" key="8">
    <source>
        <dbReference type="SAM" id="Phobius"/>
    </source>
</evidence>
<proteinExistence type="inferred from homology"/>
<dbReference type="PANTHER" id="PTHR30413">
    <property type="entry name" value="INNER MEMBRANE TRANSPORT PERMEASE"/>
    <property type="match status" value="1"/>
</dbReference>
<keyword evidence="6 8" id="KW-1133">Transmembrane helix</keyword>
<dbReference type="PRINTS" id="PR00164">
    <property type="entry name" value="ABC2TRNSPORT"/>
</dbReference>
<accession>A0ABT1RH03</accession>
<feature type="transmembrane region" description="Helical" evidence="8">
    <location>
        <begin position="238"/>
        <end position="257"/>
    </location>
</feature>
<organism evidence="10 11">
    <name type="scientific">Shinella lacus</name>
    <dbReference type="NCBI Taxonomy" id="2654216"/>
    <lineage>
        <taxon>Bacteria</taxon>
        <taxon>Pseudomonadati</taxon>
        <taxon>Pseudomonadota</taxon>
        <taxon>Alphaproteobacteria</taxon>
        <taxon>Hyphomicrobiales</taxon>
        <taxon>Rhizobiaceae</taxon>
        <taxon>Shinella</taxon>
    </lineage>
</organism>
<dbReference type="EMBL" id="WHSB02000020">
    <property type="protein sequence ID" value="MCQ4634455.1"/>
    <property type="molecule type" value="Genomic_DNA"/>
</dbReference>
<dbReference type="InterPro" id="IPR013525">
    <property type="entry name" value="ABC2_TM"/>
</dbReference>
<feature type="transmembrane region" description="Helical" evidence="8">
    <location>
        <begin position="154"/>
        <end position="174"/>
    </location>
</feature>
<evidence type="ECO:0000256" key="4">
    <source>
        <dbReference type="ARBA" id="ARBA00022475"/>
    </source>
</evidence>
<evidence type="ECO:0000256" key="6">
    <source>
        <dbReference type="ARBA" id="ARBA00022989"/>
    </source>
</evidence>
<evidence type="ECO:0000256" key="7">
    <source>
        <dbReference type="ARBA" id="ARBA00023136"/>
    </source>
</evidence>
<dbReference type="Pfam" id="PF01061">
    <property type="entry name" value="ABC2_membrane"/>
    <property type="match status" value="1"/>
</dbReference>
<feature type="domain" description="ABC-2 type transporter transmembrane" evidence="9">
    <location>
        <begin position="20"/>
        <end position="225"/>
    </location>
</feature>
<keyword evidence="5 8" id="KW-0812">Transmembrane</keyword>
<feature type="transmembrane region" description="Helical" evidence="8">
    <location>
        <begin position="37"/>
        <end position="58"/>
    </location>
</feature>
<dbReference type="InterPro" id="IPR000412">
    <property type="entry name" value="ABC_2_transport"/>
</dbReference>
<dbReference type="PANTHER" id="PTHR30413:SF8">
    <property type="entry name" value="TRANSPORT PERMEASE PROTEIN"/>
    <property type="match status" value="1"/>
</dbReference>
<feature type="transmembrane region" description="Helical" evidence="8">
    <location>
        <begin position="109"/>
        <end position="134"/>
    </location>
</feature>
<protein>
    <submittedName>
        <fullName evidence="10">ABC transporter permease</fullName>
    </submittedName>
</protein>
<keyword evidence="11" id="KW-1185">Reference proteome</keyword>
<evidence type="ECO:0000256" key="5">
    <source>
        <dbReference type="ARBA" id="ARBA00022692"/>
    </source>
</evidence>
<evidence type="ECO:0000256" key="3">
    <source>
        <dbReference type="ARBA" id="ARBA00022448"/>
    </source>
</evidence>
<sequence length="264" mass="29785">MALLAEKPLSYALRENARVISALVVRSAVTRFGESRLGFVWILIEPAAYIGIFLLIHAGMKAQIPFGDNALLFILAGVFGFRMTRGISRKTERAISNNQPMLTYPLVRPLDTIIATFLLESTIWLIICALFMWGLAISLDRDVIVYPGEFTECMFAILYFAFSYAAFNAMAGSLIPRYDTFMSMVSMPLMLLSGVFFMPAEMPPSFQAVLWWNPFMHCVEWFRTSTYLDYNALLSKSYLLGLSTALLTSALILERVFRSRIISA</sequence>
<comment type="similarity">
    <text evidence="2">Belongs to the ABC-2 integral membrane protein family.</text>
</comment>
<dbReference type="Proteomes" id="UP000996601">
    <property type="component" value="Unassembled WGS sequence"/>
</dbReference>
<keyword evidence="3" id="KW-0813">Transport</keyword>
<feature type="transmembrane region" description="Helical" evidence="8">
    <location>
        <begin position="181"/>
        <end position="200"/>
    </location>
</feature>
<dbReference type="RefSeq" id="WP_256121054.1">
    <property type="nucleotide sequence ID" value="NZ_WHSB02000020.1"/>
</dbReference>
<evidence type="ECO:0000256" key="1">
    <source>
        <dbReference type="ARBA" id="ARBA00004429"/>
    </source>
</evidence>
<keyword evidence="7 8" id="KW-0472">Membrane</keyword>
<evidence type="ECO:0000259" key="9">
    <source>
        <dbReference type="Pfam" id="PF01061"/>
    </source>
</evidence>